<evidence type="ECO:0000313" key="1">
    <source>
        <dbReference type="EMBL" id="EJW99610.1"/>
    </source>
</evidence>
<reference evidence="1" key="1">
    <citation type="journal article" date="2012" name="PLoS ONE">
        <title>Gene sets for utilization of primary and secondary nutrition supplies in the distal gut of endangered iberian lynx.</title>
        <authorList>
            <person name="Alcaide M."/>
            <person name="Messina E."/>
            <person name="Richter M."/>
            <person name="Bargiela R."/>
            <person name="Peplies J."/>
            <person name="Huws S.A."/>
            <person name="Newbold C.J."/>
            <person name="Golyshin P.N."/>
            <person name="Simon M.A."/>
            <person name="Lopez G."/>
            <person name="Yakimov M.M."/>
            <person name="Ferrer M."/>
        </authorList>
    </citation>
    <scope>NUCLEOTIDE SEQUENCE</scope>
</reference>
<name>J9CHU0_9ZZZZ</name>
<comment type="caution">
    <text evidence="1">The sequence shown here is derived from an EMBL/GenBank/DDBJ whole genome shotgun (WGS) entry which is preliminary data.</text>
</comment>
<gene>
    <name evidence="1" type="ORF">EVA_12283</name>
</gene>
<dbReference type="AlphaFoldDB" id="J9CHU0"/>
<accession>J9CHU0</accession>
<proteinExistence type="predicted"/>
<dbReference type="EMBL" id="AMCI01003731">
    <property type="protein sequence ID" value="EJW99610.1"/>
    <property type="molecule type" value="Genomic_DNA"/>
</dbReference>
<protein>
    <submittedName>
        <fullName evidence="1">Uncharacterized protein</fullName>
    </submittedName>
</protein>
<sequence>MKFVLVRWNRSPSCNSSWSSICSNRCCTSAVSEQFSMRKK</sequence>
<organism evidence="1">
    <name type="scientific">gut metagenome</name>
    <dbReference type="NCBI Taxonomy" id="749906"/>
    <lineage>
        <taxon>unclassified sequences</taxon>
        <taxon>metagenomes</taxon>
        <taxon>organismal metagenomes</taxon>
    </lineage>
</organism>